<dbReference type="EMBL" id="MU970123">
    <property type="protein sequence ID" value="KAK9320577.1"/>
    <property type="molecule type" value="Genomic_DNA"/>
</dbReference>
<organism evidence="1 2">
    <name type="scientific">Lipomyces orientalis</name>
    <dbReference type="NCBI Taxonomy" id="1233043"/>
    <lineage>
        <taxon>Eukaryota</taxon>
        <taxon>Fungi</taxon>
        <taxon>Dikarya</taxon>
        <taxon>Ascomycota</taxon>
        <taxon>Saccharomycotina</taxon>
        <taxon>Lipomycetes</taxon>
        <taxon>Lipomycetales</taxon>
        <taxon>Lipomycetaceae</taxon>
        <taxon>Lipomyces</taxon>
    </lineage>
</organism>
<keyword evidence="2" id="KW-1185">Reference proteome</keyword>
<protein>
    <submittedName>
        <fullName evidence="1">Uncharacterized protein</fullName>
    </submittedName>
</protein>
<dbReference type="Proteomes" id="UP001489719">
    <property type="component" value="Unassembled WGS sequence"/>
</dbReference>
<name>A0ACC3TI79_9ASCO</name>
<evidence type="ECO:0000313" key="1">
    <source>
        <dbReference type="EMBL" id="KAK9320577.1"/>
    </source>
</evidence>
<evidence type="ECO:0000313" key="2">
    <source>
        <dbReference type="Proteomes" id="UP001489719"/>
    </source>
</evidence>
<reference evidence="2" key="1">
    <citation type="journal article" date="2024" name="Front. Bioeng. Biotechnol.">
        <title>Genome-scale model development and genomic sequencing of the oleaginous clade Lipomyces.</title>
        <authorList>
            <person name="Czajka J.J."/>
            <person name="Han Y."/>
            <person name="Kim J."/>
            <person name="Mondo S.J."/>
            <person name="Hofstad B.A."/>
            <person name="Robles A."/>
            <person name="Haridas S."/>
            <person name="Riley R."/>
            <person name="LaButti K."/>
            <person name="Pangilinan J."/>
            <person name="Andreopoulos W."/>
            <person name="Lipzen A."/>
            <person name="Yan J."/>
            <person name="Wang M."/>
            <person name="Ng V."/>
            <person name="Grigoriev I.V."/>
            <person name="Spatafora J.W."/>
            <person name="Magnuson J.K."/>
            <person name="Baker S.E."/>
            <person name="Pomraning K.R."/>
        </authorList>
    </citation>
    <scope>NUCLEOTIDE SEQUENCE [LARGE SCALE GENOMIC DNA]</scope>
    <source>
        <strain evidence="2">CBS 10300</strain>
    </source>
</reference>
<proteinExistence type="predicted"/>
<comment type="caution">
    <text evidence="1">The sequence shown here is derived from an EMBL/GenBank/DDBJ whole genome shotgun (WGS) entry which is preliminary data.</text>
</comment>
<gene>
    <name evidence="1" type="ORF">V1517DRAFT_264109</name>
</gene>
<accession>A0ACC3TI79</accession>
<sequence length="254" mass="28973">METKNEELIPPTLIITLPPIPPPSRPPTKEDVNRAAYLKNMVEETLSCLGGRSVADALVDLRNEMRAMREGFDRQFREIGGELRDLKRQFNMQLELTCRLVQSMLSGRSEVEQVAQSLRQPVIVCIEYNRQLTESGQPAMEVVFLDGSTPSSKGLPPLQYYHNIQELNASQARQYARGHGFGGTAAEIRAQLSRELGVLQPTETHIVGRLTCDLCFVFLWLLLCCFVFYIRQFVHMLGSRSRYTRQNENKKKQI</sequence>